<dbReference type="EMBL" id="CAAE01014743">
    <property type="protein sequence ID" value="CAG04550.1"/>
    <property type="molecule type" value="Genomic_DNA"/>
</dbReference>
<evidence type="ECO:0000256" key="2">
    <source>
        <dbReference type="ARBA" id="ARBA00004496"/>
    </source>
</evidence>
<feature type="region of interest" description="Disordered" evidence="6">
    <location>
        <begin position="26"/>
        <end position="51"/>
    </location>
</feature>
<dbReference type="OrthoDB" id="259905at2759"/>
<evidence type="ECO:0000256" key="4">
    <source>
        <dbReference type="ARBA" id="ARBA00024819"/>
    </source>
</evidence>
<reference evidence="7" key="2">
    <citation type="submission" date="2004-02" db="EMBL/GenBank/DDBJ databases">
        <authorList>
            <consortium name="Genoscope"/>
            <consortium name="Whitehead Institute Centre for Genome Research"/>
        </authorList>
    </citation>
    <scope>NUCLEOTIDE SEQUENCE</scope>
</reference>
<name>Q4S482_TETNG</name>
<evidence type="ECO:0000256" key="5">
    <source>
        <dbReference type="ARBA" id="ARBA00026215"/>
    </source>
</evidence>
<evidence type="ECO:0000256" key="1">
    <source>
        <dbReference type="ARBA" id="ARBA00004437"/>
    </source>
</evidence>
<comment type="function">
    <text evidence="4">May be involved in photoreceptor outer segment disk morphogenesis.</text>
</comment>
<gene>
    <name evidence="7" type="ORF">GSTENG00024307001</name>
</gene>
<evidence type="ECO:0000313" key="7">
    <source>
        <dbReference type="EMBL" id="CAG04550.1"/>
    </source>
</evidence>
<keyword evidence="3" id="KW-0963">Cytoplasm</keyword>
<evidence type="ECO:0000256" key="3">
    <source>
        <dbReference type="ARBA" id="ARBA00022490"/>
    </source>
</evidence>
<dbReference type="AlphaFoldDB" id="Q4S482"/>
<proteinExistence type="predicted"/>
<reference evidence="7" key="1">
    <citation type="journal article" date="2004" name="Nature">
        <title>Genome duplication in the teleost fish Tetraodon nigroviridis reveals the early vertebrate proto-karyotype.</title>
        <authorList>
            <person name="Jaillon O."/>
            <person name="Aury J.-M."/>
            <person name="Brunet F."/>
            <person name="Petit J.-L."/>
            <person name="Stange-Thomann N."/>
            <person name="Mauceli E."/>
            <person name="Bouneau L."/>
            <person name="Fischer C."/>
            <person name="Ozouf-Costaz C."/>
            <person name="Bernot A."/>
            <person name="Nicaud S."/>
            <person name="Jaffe D."/>
            <person name="Fisher S."/>
            <person name="Lutfalla G."/>
            <person name="Dossat C."/>
            <person name="Segurens B."/>
            <person name="Dasilva C."/>
            <person name="Salanoubat M."/>
            <person name="Levy M."/>
            <person name="Boudet N."/>
            <person name="Castellano S."/>
            <person name="Anthouard V."/>
            <person name="Jubin C."/>
            <person name="Castelli V."/>
            <person name="Katinka M."/>
            <person name="Vacherie B."/>
            <person name="Biemont C."/>
            <person name="Skalli Z."/>
            <person name="Cattolico L."/>
            <person name="Poulain J."/>
            <person name="De Berardinis V."/>
            <person name="Cruaud C."/>
            <person name="Duprat S."/>
            <person name="Brottier P."/>
            <person name="Coutanceau J.-P."/>
            <person name="Gouzy J."/>
            <person name="Parra G."/>
            <person name="Lardier G."/>
            <person name="Chapple C."/>
            <person name="McKernan K.J."/>
            <person name="McEwan P."/>
            <person name="Bosak S."/>
            <person name="Kellis M."/>
            <person name="Volff J.-N."/>
            <person name="Guigo R."/>
            <person name="Zody M.C."/>
            <person name="Mesirov J."/>
            <person name="Lindblad-Toh K."/>
            <person name="Birren B."/>
            <person name="Nusbaum C."/>
            <person name="Kahn D."/>
            <person name="Robinson-Rechavi M."/>
            <person name="Laudet V."/>
            <person name="Schachter V."/>
            <person name="Quetier F."/>
            <person name="Saurin W."/>
            <person name="Scarpelli C."/>
            <person name="Wincker P."/>
            <person name="Lander E.S."/>
            <person name="Weissenbach J."/>
            <person name="Roest Crollius H."/>
        </authorList>
    </citation>
    <scope>NUCLEOTIDE SEQUENCE [LARGE SCALE GENOMIC DNA]</scope>
</reference>
<dbReference type="PANTHER" id="PTHR33958:SF1">
    <property type="entry name" value="CILIA- AND FLAGELLA-ASSOCIATED PROTEIN 418"/>
    <property type="match status" value="1"/>
</dbReference>
<comment type="caution">
    <text evidence="7">The sequence shown here is derived from an EMBL/GenBank/DDBJ whole genome shotgun (WGS) entry which is preliminary data.</text>
</comment>
<dbReference type="PANTHER" id="PTHR33958">
    <property type="entry name" value="PROTEIN C8ORF37"/>
    <property type="match status" value="1"/>
</dbReference>
<accession>Q4S482</accession>
<organism evidence="7">
    <name type="scientific">Tetraodon nigroviridis</name>
    <name type="common">Spotted green pufferfish</name>
    <name type="synonym">Chelonodon nigroviridis</name>
    <dbReference type="NCBI Taxonomy" id="99883"/>
    <lineage>
        <taxon>Eukaryota</taxon>
        <taxon>Metazoa</taxon>
        <taxon>Chordata</taxon>
        <taxon>Craniata</taxon>
        <taxon>Vertebrata</taxon>
        <taxon>Euteleostomi</taxon>
        <taxon>Actinopterygii</taxon>
        <taxon>Neopterygii</taxon>
        <taxon>Teleostei</taxon>
        <taxon>Neoteleostei</taxon>
        <taxon>Acanthomorphata</taxon>
        <taxon>Eupercaria</taxon>
        <taxon>Tetraodontiformes</taxon>
        <taxon>Tetradontoidea</taxon>
        <taxon>Tetraodontidae</taxon>
        <taxon>Tetraodon</taxon>
    </lineage>
</organism>
<dbReference type="GO" id="GO:0005829">
    <property type="term" value="C:cytosol"/>
    <property type="evidence" value="ECO:0007669"/>
    <property type="project" value="TreeGrafter"/>
</dbReference>
<dbReference type="InterPro" id="IPR029239">
    <property type="entry name" value="CFAP418"/>
</dbReference>
<dbReference type="Pfam" id="PF14996">
    <property type="entry name" value="RMP"/>
    <property type="match status" value="1"/>
</dbReference>
<comment type="subcellular location">
    <subcellularLocation>
        <location evidence="2">Cytoplasm</location>
    </subcellularLocation>
    <subcellularLocation>
        <location evidence="1">Photoreceptor inner segment</location>
    </subcellularLocation>
</comment>
<dbReference type="GO" id="GO:0001917">
    <property type="term" value="C:photoreceptor inner segment"/>
    <property type="evidence" value="ECO:0007669"/>
    <property type="project" value="UniProtKB-SubCell"/>
</dbReference>
<protein>
    <recommendedName>
        <fullName evidence="5">Cilia- and flagella-associated protein 418</fullName>
    </recommendedName>
</protein>
<dbReference type="KEGG" id="tng:GSTEN00024307G001"/>
<evidence type="ECO:0000256" key="6">
    <source>
        <dbReference type="SAM" id="MobiDB-lite"/>
    </source>
</evidence>
<sequence>MEDDDDLDELLDDVERRFCKNVSVSAASGQSNEAFKSREDNAGHGLPKPKQTVREVIEDIDAFLEELLDAKDDGCQQLKTKSEGCSEEKKTSSSAGQRKCCPVFLGGSSVMNGVGTVTSKRSCDQLRAPLATSVCCCLRTVSGTRPVTTCSSETLSPTGRSSGPS</sequence>